<dbReference type="EMBL" id="JNOC01000016">
    <property type="protein sequence ID" value="KPH56368.1"/>
    <property type="molecule type" value="Genomic_DNA"/>
</dbReference>
<protein>
    <submittedName>
        <fullName evidence="3">Thiamine biosynthesis protein</fullName>
    </submittedName>
</protein>
<dbReference type="PATRIC" id="fig|35818.10.peg.1505"/>
<proteinExistence type="predicted"/>
<evidence type="ECO:0000313" key="4">
    <source>
        <dbReference type="Proteomes" id="UP000037800"/>
    </source>
</evidence>
<dbReference type="Proteomes" id="UP000255269">
    <property type="component" value="Unassembled WGS sequence"/>
</dbReference>
<dbReference type="RefSeq" id="WP_054194844.1">
    <property type="nucleotide sequence ID" value="NZ_FZMX01000002.1"/>
</dbReference>
<dbReference type="EMBL" id="JNUR01000006">
    <property type="protein sequence ID" value="KPH51265.1"/>
    <property type="molecule type" value="Genomic_DNA"/>
</dbReference>
<dbReference type="InterPro" id="IPR016155">
    <property type="entry name" value="Mopterin_synth/thiamin_S_b"/>
</dbReference>
<gene>
    <name evidence="3" type="primary">thiS</name>
    <name evidence="2" type="ORF">HPU229334_02945</name>
    <name evidence="1" type="ORF">HPU229336_07645</name>
    <name evidence="3" type="ORF">NCTC13156_00661</name>
</gene>
<dbReference type="SUPFAM" id="SSF54285">
    <property type="entry name" value="MoaD/ThiS"/>
    <property type="match status" value="1"/>
</dbReference>
<dbReference type="PANTHER" id="PTHR34472">
    <property type="entry name" value="SULFUR CARRIER PROTEIN THIS"/>
    <property type="match status" value="1"/>
</dbReference>
<dbReference type="CDD" id="cd00565">
    <property type="entry name" value="Ubl_ThiS"/>
    <property type="match status" value="1"/>
</dbReference>
<dbReference type="PANTHER" id="PTHR34472:SF1">
    <property type="entry name" value="SULFUR CARRIER PROTEIN THIS"/>
    <property type="match status" value="1"/>
</dbReference>
<reference evidence="3 6" key="2">
    <citation type="submission" date="2018-06" db="EMBL/GenBank/DDBJ databases">
        <authorList>
            <consortium name="Pathogen Informatics"/>
            <person name="Doyle S."/>
        </authorList>
    </citation>
    <scope>NUCLEOTIDE SEQUENCE [LARGE SCALE GENOMIC DNA]</scope>
    <source>
        <strain evidence="3 6">NCTC13156</strain>
    </source>
</reference>
<dbReference type="EMBL" id="UGJF01000001">
    <property type="protein sequence ID" value="STQ87840.1"/>
    <property type="molecule type" value="Genomic_DNA"/>
</dbReference>
<dbReference type="AlphaFoldDB" id="A0A0N0LTU8"/>
<sequence length="65" mass="7412">MEVKLNGKQIQTNSKSLLELLQEYHIEQKSVAVSINLEIIKQDKWNTYELKNGDVIECLTFMGGG</sequence>
<reference evidence="4 5" key="1">
    <citation type="submission" date="2014-06" db="EMBL/GenBank/DDBJ databases">
        <title>Helicobacter pullorum isolates in fresh chicken meat - phenotypic and genotypic features.</title>
        <authorList>
            <person name="Borges V."/>
            <person name="Santos A."/>
            <person name="Correia C.B."/>
            <person name="Saraiva M."/>
            <person name="Menard A."/>
            <person name="Vieira L."/>
            <person name="Sampaio D.A."/>
            <person name="Gomes J.P."/>
            <person name="Oleastro M."/>
        </authorList>
    </citation>
    <scope>NUCLEOTIDE SEQUENCE [LARGE SCALE GENOMIC DNA]</scope>
    <source>
        <strain evidence="2 5">229334/12</strain>
        <strain evidence="1 4">229336/12</strain>
    </source>
</reference>
<evidence type="ECO:0000313" key="5">
    <source>
        <dbReference type="Proteomes" id="UP000037997"/>
    </source>
</evidence>
<dbReference type="Pfam" id="PF02597">
    <property type="entry name" value="ThiS"/>
    <property type="match status" value="1"/>
</dbReference>
<dbReference type="Gene3D" id="3.10.20.30">
    <property type="match status" value="1"/>
</dbReference>
<organism evidence="2 5">
    <name type="scientific">Helicobacter pullorum</name>
    <dbReference type="NCBI Taxonomy" id="35818"/>
    <lineage>
        <taxon>Bacteria</taxon>
        <taxon>Pseudomonadati</taxon>
        <taxon>Campylobacterota</taxon>
        <taxon>Epsilonproteobacteria</taxon>
        <taxon>Campylobacterales</taxon>
        <taxon>Helicobacteraceae</taxon>
        <taxon>Helicobacter</taxon>
    </lineage>
</organism>
<evidence type="ECO:0000313" key="6">
    <source>
        <dbReference type="Proteomes" id="UP000255269"/>
    </source>
</evidence>
<dbReference type="InterPro" id="IPR012675">
    <property type="entry name" value="Beta-grasp_dom_sf"/>
</dbReference>
<dbReference type="GeneID" id="93196735"/>
<evidence type="ECO:0000313" key="1">
    <source>
        <dbReference type="EMBL" id="KPH51265.1"/>
    </source>
</evidence>
<dbReference type="InterPro" id="IPR003749">
    <property type="entry name" value="ThiS/MoaD-like"/>
</dbReference>
<dbReference type="STRING" id="35818.HPU229336_07645"/>
<dbReference type="InterPro" id="IPR010035">
    <property type="entry name" value="Thi_S"/>
</dbReference>
<dbReference type="Proteomes" id="UP000037800">
    <property type="component" value="Unassembled WGS sequence"/>
</dbReference>
<dbReference type="Proteomes" id="UP000037997">
    <property type="component" value="Unassembled WGS sequence"/>
</dbReference>
<evidence type="ECO:0000313" key="2">
    <source>
        <dbReference type="EMBL" id="KPH56368.1"/>
    </source>
</evidence>
<name>A0A0N0LTU8_9HELI</name>
<dbReference type="NCBIfam" id="TIGR01683">
    <property type="entry name" value="thiS"/>
    <property type="match status" value="1"/>
</dbReference>
<evidence type="ECO:0000313" key="3">
    <source>
        <dbReference type="EMBL" id="STQ87840.1"/>
    </source>
</evidence>
<accession>A0A0N0LTU8</accession>